<dbReference type="HOGENOM" id="CLU_3163726_0_0_4"/>
<dbReference type="Proteomes" id="UP000018733">
    <property type="component" value="Unassembled WGS sequence"/>
</dbReference>
<protein>
    <submittedName>
        <fullName evidence="1">Uncharacterized protein</fullName>
    </submittedName>
</protein>
<reference evidence="1 2" key="1">
    <citation type="journal article" date="2014" name="Genome Announc.">
        <title>Draft Genome Sequence of Advenella kashmirensis Strain W13003, a Polycyclic Aromatic Hydrocarbon-Degrading Bacterium.</title>
        <authorList>
            <person name="Wang X."/>
            <person name="Jin D."/>
            <person name="Zhou L."/>
            <person name="Wu L."/>
            <person name="An W."/>
            <person name="Zhao L."/>
        </authorList>
    </citation>
    <scope>NUCLEOTIDE SEQUENCE [LARGE SCALE GENOMIC DNA]</scope>
    <source>
        <strain evidence="1 2">W13003</strain>
    </source>
</reference>
<sequence length="47" mass="5184">MNDFFFGWYGDEPFSGSAGCLRRKDSFAKLRASQKNVMVVCAGFGGQ</sequence>
<name>V8QN50_9BURK</name>
<gene>
    <name evidence="1" type="ORF">W822_18035</name>
</gene>
<dbReference type="AlphaFoldDB" id="V8QN50"/>
<proteinExistence type="predicted"/>
<comment type="caution">
    <text evidence="1">The sequence shown here is derived from an EMBL/GenBank/DDBJ whole genome shotgun (WGS) entry which is preliminary data.</text>
</comment>
<organism evidence="1 2">
    <name type="scientific">Advenella kashmirensis W13003</name>
    <dbReference type="NCBI Taxonomy" id="1424334"/>
    <lineage>
        <taxon>Bacteria</taxon>
        <taxon>Pseudomonadati</taxon>
        <taxon>Pseudomonadota</taxon>
        <taxon>Betaproteobacteria</taxon>
        <taxon>Burkholderiales</taxon>
        <taxon>Alcaligenaceae</taxon>
    </lineage>
</organism>
<dbReference type="PATRIC" id="fig|1424334.3.peg.3624"/>
<keyword evidence="2" id="KW-1185">Reference proteome</keyword>
<dbReference type="EMBL" id="AYXT01000012">
    <property type="protein sequence ID" value="ETF01406.1"/>
    <property type="molecule type" value="Genomic_DNA"/>
</dbReference>
<evidence type="ECO:0000313" key="1">
    <source>
        <dbReference type="EMBL" id="ETF01406.1"/>
    </source>
</evidence>
<accession>V8QN50</accession>
<evidence type="ECO:0000313" key="2">
    <source>
        <dbReference type="Proteomes" id="UP000018733"/>
    </source>
</evidence>